<feature type="compositionally biased region" description="Low complexity" evidence="1">
    <location>
        <begin position="68"/>
        <end position="86"/>
    </location>
</feature>
<feature type="signal peptide" evidence="2">
    <location>
        <begin position="1"/>
        <end position="18"/>
    </location>
</feature>
<evidence type="ECO:0000313" key="3">
    <source>
        <dbReference type="EMBL" id="GAB59744.1"/>
    </source>
</evidence>
<evidence type="ECO:0000313" key="4">
    <source>
        <dbReference type="Proteomes" id="UP000004374"/>
    </source>
</evidence>
<name>I1E0B6_9GAMM</name>
<reference evidence="3 4" key="1">
    <citation type="journal article" date="2012" name="J. Bacteriol.">
        <title>Genome Sequence of the Protease-Producing Bacterium Rheinheimera nanhaiensis E407-8T, Isolated from Deep-Sea Sediment of the South China Sea.</title>
        <authorList>
            <person name="Zhang X.-Y."/>
            <person name="Zhang Y.-J."/>
            <person name="Qin Q.-L."/>
            <person name="Xie B.-B."/>
            <person name="Chen X.-L."/>
            <person name="Zhou B.-C."/>
            <person name="Zhang Y.-Z."/>
        </authorList>
    </citation>
    <scope>NUCLEOTIDE SEQUENCE [LARGE SCALE GENOMIC DNA]</scope>
    <source>
        <strain evidence="3 4">E407-8</strain>
    </source>
</reference>
<feature type="chain" id="PRO_5003639654" evidence="2">
    <location>
        <begin position="19"/>
        <end position="175"/>
    </location>
</feature>
<sequence>MKYVLAICSALLSVSATADSKIPVHQAVELCRAEQNALRRLSCYDAIAITQVTTAGSNTLPAPANERAQQAPATPVTTEPAATNTEKNSDDRFGLEHKAQADADETLRVTVKNVSYTPRKELIVEFDNGQRWRQIGSDYYAIAVGQQHTIKRGVLNSFFLANDNNNRTIRIRREQ</sequence>
<dbReference type="Proteomes" id="UP000004374">
    <property type="component" value="Unassembled WGS sequence"/>
</dbReference>
<comment type="caution">
    <text evidence="3">The sequence shown here is derived from an EMBL/GenBank/DDBJ whole genome shotgun (WGS) entry which is preliminary data.</text>
</comment>
<proteinExistence type="predicted"/>
<protein>
    <submittedName>
        <fullName evidence="3">Uncharacterized protein</fullName>
    </submittedName>
</protein>
<evidence type="ECO:0000256" key="2">
    <source>
        <dbReference type="SAM" id="SignalP"/>
    </source>
</evidence>
<dbReference type="STRING" id="562729.RNAN_2750"/>
<dbReference type="OrthoDB" id="4750212at2"/>
<gene>
    <name evidence="3" type="ORF">RNAN_2750</name>
</gene>
<dbReference type="EMBL" id="BAFK01000016">
    <property type="protein sequence ID" value="GAB59744.1"/>
    <property type="molecule type" value="Genomic_DNA"/>
</dbReference>
<keyword evidence="4" id="KW-1185">Reference proteome</keyword>
<keyword evidence="2" id="KW-0732">Signal</keyword>
<dbReference type="RefSeq" id="WP_008222611.1">
    <property type="nucleotide sequence ID" value="NZ_BAFK01000016.1"/>
</dbReference>
<accession>I1E0B6</accession>
<feature type="region of interest" description="Disordered" evidence="1">
    <location>
        <begin position="58"/>
        <end position="89"/>
    </location>
</feature>
<organism evidence="3 4">
    <name type="scientific">Rheinheimera nanhaiensis E407-8</name>
    <dbReference type="NCBI Taxonomy" id="562729"/>
    <lineage>
        <taxon>Bacteria</taxon>
        <taxon>Pseudomonadati</taxon>
        <taxon>Pseudomonadota</taxon>
        <taxon>Gammaproteobacteria</taxon>
        <taxon>Chromatiales</taxon>
        <taxon>Chromatiaceae</taxon>
        <taxon>Rheinheimera</taxon>
    </lineage>
</organism>
<dbReference type="AlphaFoldDB" id="I1E0B6"/>
<evidence type="ECO:0000256" key="1">
    <source>
        <dbReference type="SAM" id="MobiDB-lite"/>
    </source>
</evidence>